<evidence type="ECO:0000313" key="2">
    <source>
        <dbReference type="Proteomes" id="UP001057402"/>
    </source>
</evidence>
<sequence length="752" mass="83372">MVSRAPSDSVPPGFLAHSSSPAATTPSRVSSLDIPSLVAGDIPPPNIVPSATSELPDQSFPTVTSTLPGVNTIVTVKLSADNYQLWLSLMTSYLVSVDLYGYVDGTIRAPPTTVTLPSGMVVPNPRLPLWHRTNHSVRALLLATMTPEIMVEVYDVFPAYEIWSMINRRFLESTLARELELRETLITHRLTTQSMADYLRAMKSTADQLASIGRPVPLSELLLYTLRGLPSQHEHLVTTFSYAIPNLTFDQVQANLLNYEQRLKHRESLDATSSATGLYSMATTPSKREPSGTTRRYNSRGSPRSGSRGPPRSVDRSRRLTTSTVSPGTSSPNRFPLICQICDKRGHSAASCYQRYNRVADGPDQFAGLSLSEDPADVWYPDSGATHHMTSQPGNLLSPRTYGGSARIVVGNGSSLRITHSGHINIRTQSSFLNLRDVLCAPSLSHNLISVRRFCLDNNCSVVFDANSFLIKDRHGRILHRQPSNGPLYPLRLSSLRSPAALVTTTDSTIWHQRLCHPQPSALQFLRHRCLIPNNSDVFDVFRRFFHLIRQQFSLPILTLQCDGGGEFVNTALSEFLQDNGIRLHLSCPHTPQQNGVAERRHRYLCALARTIRLHAGLPENFWADAALTANATLNLLPSSVIGNQIPHELLFRASPNFADLRVFGCLCYPYLGHLSTSKLAARSTACIFLGYSSQHKGYRCYDPVTSRIHLSRHVRFHEDRFPFADLHKDSSTSTLIRNTDTISLPLPLPSA</sequence>
<proteinExistence type="predicted"/>
<organism evidence="1 2">
    <name type="scientific">Melastoma candidum</name>
    <dbReference type="NCBI Taxonomy" id="119954"/>
    <lineage>
        <taxon>Eukaryota</taxon>
        <taxon>Viridiplantae</taxon>
        <taxon>Streptophyta</taxon>
        <taxon>Embryophyta</taxon>
        <taxon>Tracheophyta</taxon>
        <taxon>Spermatophyta</taxon>
        <taxon>Magnoliopsida</taxon>
        <taxon>eudicotyledons</taxon>
        <taxon>Gunneridae</taxon>
        <taxon>Pentapetalae</taxon>
        <taxon>rosids</taxon>
        <taxon>malvids</taxon>
        <taxon>Myrtales</taxon>
        <taxon>Melastomataceae</taxon>
        <taxon>Melastomatoideae</taxon>
        <taxon>Melastomateae</taxon>
        <taxon>Melastoma</taxon>
    </lineage>
</organism>
<name>A0ACB9RJ26_9MYRT</name>
<keyword evidence="2" id="KW-1185">Reference proteome</keyword>
<reference evidence="2" key="1">
    <citation type="journal article" date="2023" name="Front. Plant Sci.">
        <title>Chromosomal-level genome assembly of Melastoma candidum provides insights into trichome evolution.</title>
        <authorList>
            <person name="Zhong Y."/>
            <person name="Wu W."/>
            <person name="Sun C."/>
            <person name="Zou P."/>
            <person name="Liu Y."/>
            <person name="Dai S."/>
            <person name="Zhou R."/>
        </authorList>
    </citation>
    <scope>NUCLEOTIDE SEQUENCE [LARGE SCALE GENOMIC DNA]</scope>
</reference>
<comment type="caution">
    <text evidence="1">The sequence shown here is derived from an EMBL/GenBank/DDBJ whole genome shotgun (WGS) entry which is preliminary data.</text>
</comment>
<protein>
    <submittedName>
        <fullName evidence="1">Uncharacterized protein</fullName>
    </submittedName>
</protein>
<gene>
    <name evidence="1" type="ORF">MLD38_015071</name>
</gene>
<accession>A0ACB9RJ26</accession>
<dbReference type="EMBL" id="CM042883">
    <property type="protein sequence ID" value="KAI4377448.1"/>
    <property type="molecule type" value="Genomic_DNA"/>
</dbReference>
<evidence type="ECO:0000313" key="1">
    <source>
        <dbReference type="EMBL" id="KAI4377448.1"/>
    </source>
</evidence>
<dbReference type="Proteomes" id="UP001057402">
    <property type="component" value="Chromosome 4"/>
</dbReference>